<dbReference type="EMBL" id="JAARLZ010000004">
    <property type="protein sequence ID" value="NII06391.1"/>
    <property type="molecule type" value="Genomic_DNA"/>
</dbReference>
<dbReference type="NCBIfam" id="TIGR00005">
    <property type="entry name" value="rluA_subfam"/>
    <property type="match status" value="1"/>
</dbReference>
<dbReference type="InterPro" id="IPR006225">
    <property type="entry name" value="PsdUridine_synth_RluC/D"/>
</dbReference>
<keyword evidence="3 8" id="KW-0413">Isomerase</keyword>
<dbReference type="RefSeq" id="WP_166947410.1">
    <property type="nucleotide sequence ID" value="NZ_JAARLZ010000004.1"/>
</dbReference>
<dbReference type="GO" id="GO:0000455">
    <property type="term" value="P:enzyme-directed rRNA pseudouridine synthesis"/>
    <property type="evidence" value="ECO:0007669"/>
    <property type="project" value="TreeGrafter"/>
</dbReference>
<dbReference type="NCBIfam" id="NF008385">
    <property type="entry name" value="PRK11180.1"/>
    <property type="match status" value="1"/>
</dbReference>
<dbReference type="SUPFAM" id="SSF55174">
    <property type="entry name" value="Alpha-L RNA-binding motif"/>
    <property type="match status" value="1"/>
</dbReference>
<sequence>MRTLRHEATVPLTAAGRRFDQSLAEMFPDYSRSRLTAWVKEGKVLLDGAPVAPRHLLRGGETVVLEAELAPEVDAQPEDIALNIVHEDDDLMVVDKPVGLVVHPGAGNPAGTMLNALLHHAPSLAELPRAGIVHRLDKDTAGLMVVAKSIAAQTALVGMLSRHDVHRQYEAVVLGTMVAGGTVDEAIGRHQHDRLKQGVRDVEMGGKEAVTHYRVRERFRAHSVIQCNLETGRTHQIRVHMAHIGHPLVGDQLYGNGLRLPRGASQELIDALRGFRRQALHAEKLAFEHPITGEYLEFNSPRPADQEELIEALRADTVLNPIED</sequence>
<dbReference type="InterPro" id="IPR050188">
    <property type="entry name" value="RluA_PseudoU_synthase"/>
</dbReference>
<dbReference type="InterPro" id="IPR036986">
    <property type="entry name" value="S4_RNA-bd_sf"/>
</dbReference>
<evidence type="ECO:0000256" key="4">
    <source>
        <dbReference type="ARBA" id="ARBA00036882"/>
    </source>
</evidence>
<accession>A0A7X5U9K1</accession>
<dbReference type="InterPro" id="IPR020103">
    <property type="entry name" value="PsdUridine_synth_cat_dom_sf"/>
</dbReference>
<dbReference type="Pfam" id="PF00849">
    <property type="entry name" value="PseudoU_synth_2"/>
    <property type="match status" value="1"/>
</dbReference>
<evidence type="ECO:0000256" key="6">
    <source>
        <dbReference type="PIRSR" id="PIRSR606225-1"/>
    </source>
</evidence>
<keyword evidence="11" id="KW-1185">Reference proteome</keyword>
<gene>
    <name evidence="10" type="primary">rluD</name>
    <name evidence="10" type="ORF">HBF25_08340</name>
</gene>
<comment type="caution">
    <text evidence="10">The sequence shown here is derived from an EMBL/GenBank/DDBJ whole genome shotgun (WGS) entry which is preliminary data.</text>
</comment>
<evidence type="ECO:0000256" key="7">
    <source>
        <dbReference type="PROSITE-ProRule" id="PRU00182"/>
    </source>
</evidence>
<dbReference type="PROSITE" id="PS50889">
    <property type="entry name" value="S4"/>
    <property type="match status" value="1"/>
</dbReference>
<dbReference type="AlphaFoldDB" id="A0A7X5U9K1"/>
<dbReference type="PANTHER" id="PTHR21600">
    <property type="entry name" value="MITOCHONDRIAL RNA PSEUDOURIDINE SYNTHASE"/>
    <property type="match status" value="1"/>
</dbReference>
<dbReference type="EC" id="5.4.99.-" evidence="8"/>
<feature type="domain" description="RNA-binding S4" evidence="9">
    <location>
        <begin position="17"/>
        <end position="77"/>
    </location>
</feature>
<evidence type="ECO:0000256" key="1">
    <source>
        <dbReference type="ARBA" id="ARBA00010876"/>
    </source>
</evidence>
<evidence type="ECO:0000259" key="9">
    <source>
        <dbReference type="SMART" id="SM00363"/>
    </source>
</evidence>
<evidence type="ECO:0000313" key="10">
    <source>
        <dbReference type="EMBL" id="NII06391.1"/>
    </source>
</evidence>
<evidence type="ECO:0000313" key="11">
    <source>
        <dbReference type="Proteomes" id="UP000490980"/>
    </source>
</evidence>
<evidence type="ECO:0000256" key="2">
    <source>
        <dbReference type="ARBA" id="ARBA00022884"/>
    </source>
</evidence>
<dbReference type="CDD" id="cd02869">
    <property type="entry name" value="PseudoU_synth_RluA_like"/>
    <property type="match status" value="1"/>
</dbReference>
<comment type="catalytic activity">
    <reaction evidence="4">
        <text>uridine(1911/1915/1917) in 23S rRNA = pseudouridine(1911/1915/1917) in 23S rRNA</text>
        <dbReference type="Rhea" id="RHEA:42524"/>
        <dbReference type="Rhea" id="RHEA-COMP:10097"/>
        <dbReference type="Rhea" id="RHEA-COMP:10098"/>
        <dbReference type="ChEBI" id="CHEBI:65314"/>
        <dbReference type="ChEBI" id="CHEBI:65315"/>
        <dbReference type="EC" id="5.4.99.23"/>
    </reaction>
</comment>
<dbReference type="InterPro" id="IPR006145">
    <property type="entry name" value="PsdUridine_synth_RsuA/RluA"/>
</dbReference>
<dbReference type="InterPro" id="IPR002942">
    <property type="entry name" value="S4_RNA-bd"/>
</dbReference>
<feature type="active site" evidence="6">
    <location>
        <position position="137"/>
    </location>
</feature>
<dbReference type="Pfam" id="PF01479">
    <property type="entry name" value="S4"/>
    <property type="match status" value="1"/>
</dbReference>
<comment type="catalytic activity">
    <reaction evidence="8">
        <text>a uridine in RNA = a pseudouridine in RNA</text>
        <dbReference type="Rhea" id="RHEA:48348"/>
        <dbReference type="Rhea" id="RHEA-COMP:12068"/>
        <dbReference type="Rhea" id="RHEA-COMP:12069"/>
        <dbReference type="ChEBI" id="CHEBI:65314"/>
        <dbReference type="ChEBI" id="CHEBI:65315"/>
    </reaction>
</comment>
<dbReference type="PANTHER" id="PTHR21600:SF44">
    <property type="entry name" value="RIBOSOMAL LARGE SUBUNIT PSEUDOURIDINE SYNTHASE D"/>
    <property type="match status" value="1"/>
</dbReference>
<dbReference type="Gene3D" id="3.30.2350.10">
    <property type="entry name" value="Pseudouridine synthase"/>
    <property type="match status" value="1"/>
</dbReference>
<evidence type="ECO:0000256" key="3">
    <source>
        <dbReference type="ARBA" id="ARBA00023235"/>
    </source>
</evidence>
<protein>
    <recommendedName>
        <fullName evidence="8">Pseudouridine synthase</fullName>
        <ecNumber evidence="8">5.4.99.-</ecNumber>
    </recommendedName>
</protein>
<comment type="function">
    <text evidence="5">Responsible for synthesis of pseudouridine from uracil at positions 1911, 1915 and 1917 in 23S ribosomal RNA.</text>
</comment>
<dbReference type="PROSITE" id="PS01129">
    <property type="entry name" value="PSI_RLU"/>
    <property type="match status" value="1"/>
</dbReference>
<organism evidence="10 11">
    <name type="scientific">Luteibacter anthropi</name>
    <dbReference type="NCBI Taxonomy" id="564369"/>
    <lineage>
        <taxon>Bacteria</taxon>
        <taxon>Pseudomonadati</taxon>
        <taxon>Pseudomonadota</taxon>
        <taxon>Gammaproteobacteria</taxon>
        <taxon>Lysobacterales</taxon>
        <taxon>Rhodanobacteraceae</taxon>
        <taxon>Luteibacter</taxon>
    </lineage>
</organism>
<dbReference type="GO" id="GO:0160140">
    <property type="term" value="F:23S rRNA pseudouridine(1911/1915/1917) synthase activity"/>
    <property type="evidence" value="ECO:0007669"/>
    <property type="project" value="UniProtKB-EC"/>
</dbReference>
<comment type="similarity">
    <text evidence="1 8">Belongs to the pseudouridine synthase RluA family.</text>
</comment>
<reference evidence="10 11" key="1">
    <citation type="submission" date="2020-03" db="EMBL/GenBank/DDBJ databases">
        <authorList>
            <person name="Lai Q."/>
        </authorList>
    </citation>
    <scope>NUCLEOTIDE SEQUENCE [LARGE SCALE GENOMIC DNA]</scope>
    <source>
        <strain evidence="10 11">CCUG 25036</strain>
    </source>
</reference>
<dbReference type="InterPro" id="IPR006224">
    <property type="entry name" value="PsdUridine_synth_RluA-like_CS"/>
</dbReference>
<dbReference type="GO" id="GO:0003723">
    <property type="term" value="F:RNA binding"/>
    <property type="evidence" value="ECO:0007669"/>
    <property type="project" value="UniProtKB-KW"/>
</dbReference>
<name>A0A7X5U9K1_9GAMM</name>
<proteinExistence type="inferred from homology"/>
<dbReference type="CDD" id="cd00165">
    <property type="entry name" value="S4"/>
    <property type="match status" value="1"/>
</dbReference>
<dbReference type="Gene3D" id="3.10.290.10">
    <property type="entry name" value="RNA-binding S4 domain"/>
    <property type="match status" value="1"/>
</dbReference>
<keyword evidence="2 7" id="KW-0694">RNA-binding</keyword>
<dbReference type="Proteomes" id="UP000490980">
    <property type="component" value="Unassembled WGS sequence"/>
</dbReference>
<dbReference type="SMART" id="SM00363">
    <property type="entry name" value="S4"/>
    <property type="match status" value="1"/>
</dbReference>
<evidence type="ECO:0000256" key="5">
    <source>
        <dbReference type="ARBA" id="ARBA00056072"/>
    </source>
</evidence>
<dbReference type="SUPFAM" id="SSF55120">
    <property type="entry name" value="Pseudouridine synthase"/>
    <property type="match status" value="1"/>
</dbReference>
<dbReference type="FunFam" id="3.30.2350.10:FF:000006">
    <property type="entry name" value="Pseudouridine synthase"/>
    <property type="match status" value="1"/>
</dbReference>
<evidence type="ECO:0000256" key="8">
    <source>
        <dbReference type="RuleBase" id="RU362028"/>
    </source>
</evidence>